<evidence type="ECO:0008006" key="17">
    <source>
        <dbReference type="Google" id="ProtNLM"/>
    </source>
</evidence>
<evidence type="ECO:0000256" key="4">
    <source>
        <dbReference type="ARBA" id="ARBA00022737"/>
    </source>
</evidence>
<comment type="caution">
    <text evidence="9">Lacks conserved residue(s) required for the propagation of feature annotation.</text>
</comment>
<evidence type="ECO:0000256" key="6">
    <source>
        <dbReference type="ARBA" id="ARBA00022889"/>
    </source>
</evidence>
<gene>
    <name evidence="15" type="primary">107360433</name>
</gene>
<feature type="region of interest" description="Disordered" evidence="11">
    <location>
        <begin position="999"/>
        <end position="1023"/>
    </location>
</feature>
<feature type="compositionally biased region" description="Basic and acidic residues" evidence="11">
    <location>
        <begin position="610"/>
        <end position="622"/>
    </location>
</feature>
<organism evidence="15 16">
    <name type="scientific">Tetranychus urticae</name>
    <name type="common">Two-spotted spider mite</name>
    <dbReference type="NCBI Taxonomy" id="32264"/>
    <lineage>
        <taxon>Eukaryota</taxon>
        <taxon>Metazoa</taxon>
        <taxon>Ecdysozoa</taxon>
        <taxon>Arthropoda</taxon>
        <taxon>Chelicerata</taxon>
        <taxon>Arachnida</taxon>
        <taxon>Acari</taxon>
        <taxon>Acariformes</taxon>
        <taxon>Trombidiformes</taxon>
        <taxon>Prostigmata</taxon>
        <taxon>Eleutherengona</taxon>
        <taxon>Raphignathae</taxon>
        <taxon>Tetranychoidea</taxon>
        <taxon>Tetranychidae</taxon>
        <taxon>Tetranychus</taxon>
    </lineage>
</organism>
<reference evidence="15" key="2">
    <citation type="submission" date="2015-06" db="UniProtKB">
        <authorList>
            <consortium name="EnsemblMetazoa"/>
        </authorList>
    </citation>
    <scope>IDENTIFICATION</scope>
</reference>
<reference evidence="16" key="1">
    <citation type="submission" date="2011-08" db="EMBL/GenBank/DDBJ databases">
        <authorList>
            <person name="Rombauts S."/>
        </authorList>
    </citation>
    <scope>NUCLEOTIDE SEQUENCE</scope>
    <source>
        <strain evidence="16">London</strain>
    </source>
</reference>
<evidence type="ECO:0000313" key="15">
    <source>
        <dbReference type="EnsemblMetazoa" id="tetur05g03890.1"/>
    </source>
</evidence>
<dbReference type="InterPro" id="IPR017897">
    <property type="entry name" value="Thrombospondin_3_rpt"/>
</dbReference>
<dbReference type="SMART" id="SM00181">
    <property type="entry name" value="EGF"/>
    <property type="match status" value="4"/>
</dbReference>
<dbReference type="SUPFAM" id="SSF103647">
    <property type="entry name" value="TSP type-3 repeat"/>
    <property type="match status" value="3"/>
</dbReference>
<dbReference type="PROSITE" id="PS51234">
    <property type="entry name" value="TSP3"/>
    <property type="match status" value="3"/>
</dbReference>
<evidence type="ECO:0000256" key="10">
    <source>
        <dbReference type="PROSITE-ProRule" id="PRU00634"/>
    </source>
</evidence>
<sequence length="1023" mass="112455">MIILILFKILLASTLVKATLVKDENLLKQFEKIFNTRDNFSISLKNVRSPAAWKLKSVENQNLFQLQNGEQVIDFSLDRANSSFKITIKSPGYPTISQHAWKLSVPIVNRTSNHRLVLIYFDQLETKGYKDQDKLKAWVFVDCQSFGFIELNINPFDNIVPGENQITLEKEIKVRVVVDKGIDLFTVLDRESCPTASASPYYVVARSLPSTKLPCFGSDDLTIESGSSTCRLASSSATTSTTATTSFNRGLAILTKTLIQLDKTVKDAIVSIDQQTQETKALRQRLEQCALCRSDDKKRSCKDNPCFPGVNCNDLPSSPRGYQCGPCPAGFTGNGVECEDIDECALASPCAVGVDCTNQLPGYFCGPCPNGRPGYPTRGVGIDFARKNKQICSIVNPCENGSNGGCKPNSRCIYLTANRVICGECLPGFKGNQSVGCFPESIKTCPDGVTSCHSNAFCYKVRSEAKYSCRCEPGWAGDGHNCGIDTDMDGWPDIKLPCESTRCKQDNCPLIPNNGQEDADSDGKGDICDGDADNDGVINKLDNCPLKGNPDQKDLDNDSFGDVCDNCPAASNPNQLDSDLDGLGDVCDDDIDNDGITGLADNCPTVHNPDQSDRDGDGHGDACDNCPNLHNPDQSDDDRDLVGNACESTSDIDSDGIQDNRDNCRTISNADQLDTDRDGLGDICDNDIDGDGLPNSLDNCPLVYNPDQRDSIPGSGVGDACRNDTDGDGIPDSDDVCPDNKFIYVTDFRSFATIPLDPEGDSQIDPHWVVYSQGAEIVQTLNSDPGLAVGYHAFAGVDFEGTMFVEANIDDDYIGFIFSYQDNRNFYTVMWKKSAQTYWRPTPFRAVASPGIQLKLVHSSTGPGKILRNSLWHTGNTTNQVTLLWKDPRNVGWKEQTAYRWSLIHRPKIGLIRLRIYEGDLLVADSGNLFDDSLKGGRLGVFCFSQEKIIWSDLVYRCNDQVPLMIYNQLPKRTKDMVSVDLTKPTDMKMIGGRVWSTDNINNNNDDDDDDDDDDEESNLIPM</sequence>
<evidence type="ECO:0000313" key="16">
    <source>
        <dbReference type="Proteomes" id="UP000015104"/>
    </source>
</evidence>
<feature type="domain" description="EGF-like" evidence="13">
    <location>
        <begin position="441"/>
        <end position="483"/>
    </location>
</feature>
<dbReference type="AlphaFoldDB" id="T1K4U1"/>
<feature type="repeat" description="TSP type-3" evidence="10">
    <location>
        <begin position="576"/>
        <end position="611"/>
    </location>
</feature>
<evidence type="ECO:0000256" key="3">
    <source>
        <dbReference type="ARBA" id="ARBA00022729"/>
    </source>
</evidence>
<protein>
    <recommendedName>
        <fullName evidence="17">TSP C-terminal domain-containing protein</fullName>
    </recommendedName>
</protein>
<evidence type="ECO:0000256" key="11">
    <source>
        <dbReference type="SAM" id="MobiDB-lite"/>
    </source>
</evidence>
<dbReference type="GO" id="GO:0005576">
    <property type="term" value="C:extracellular region"/>
    <property type="evidence" value="ECO:0007669"/>
    <property type="project" value="InterPro"/>
</dbReference>
<dbReference type="FunFam" id="2.10.25.10:FF:000027">
    <property type="entry name" value="Thrombospondin 3"/>
    <property type="match status" value="1"/>
</dbReference>
<feature type="repeat" description="TSP type-3" evidence="10">
    <location>
        <begin position="673"/>
        <end position="708"/>
    </location>
</feature>
<dbReference type="KEGG" id="tut:107360433"/>
<dbReference type="FunFam" id="2.60.120.200:FF:000002">
    <property type="entry name" value="Thrombospondin 3"/>
    <property type="match status" value="1"/>
</dbReference>
<dbReference type="Pfam" id="PF05735">
    <property type="entry name" value="TSP_C"/>
    <property type="match status" value="1"/>
</dbReference>
<dbReference type="Proteomes" id="UP000015104">
    <property type="component" value="Unassembled WGS sequence"/>
</dbReference>
<keyword evidence="5 10" id="KW-0106">Calcium</keyword>
<dbReference type="SUPFAM" id="SSF49899">
    <property type="entry name" value="Concanavalin A-like lectins/glucanases"/>
    <property type="match status" value="1"/>
</dbReference>
<dbReference type="HOGENOM" id="CLU_009257_1_0_1"/>
<feature type="signal peptide" evidence="12">
    <location>
        <begin position="1"/>
        <end position="18"/>
    </location>
</feature>
<keyword evidence="7 9" id="KW-1015">Disulfide bond</keyword>
<dbReference type="CDD" id="cd00054">
    <property type="entry name" value="EGF_CA"/>
    <property type="match status" value="1"/>
</dbReference>
<feature type="region of interest" description="Disordered" evidence="11">
    <location>
        <begin position="599"/>
        <end position="663"/>
    </location>
</feature>
<dbReference type="InterPro" id="IPR001881">
    <property type="entry name" value="EGF-like_Ca-bd_dom"/>
</dbReference>
<evidence type="ECO:0000259" key="13">
    <source>
        <dbReference type="PROSITE" id="PS50026"/>
    </source>
</evidence>
<dbReference type="Pfam" id="PF02412">
    <property type="entry name" value="TSP_3"/>
    <property type="match status" value="6"/>
</dbReference>
<keyword evidence="4" id="KW-0677">Repeat</keyword>
<dbReference type="InterPro" id="IPR013320">
    <property type="entry name" value="ConA-like_dom_sf"/>
</dbReference>
<evidence type="ECO:0000259" key="14">
    <source>
        <dbReference type="PROSITE" id="PS51236"/>
    </source>
</evidence>
<dbReference type="PROSITE" id="PS01186">
    <property type="entry name" value="EGF_2"/>
    <property type="match status" value="1"/>
</dbReference>
<keyword evidence="6" id="KW-0130">Cell adhesion</keyword>
<dbReference type="InterPro" id="IPR000742">
    <property type="entry name" value="EGF"/>
</dbReference>
<feature type="compositionally biased region" description="Acidic residues" evidence="11">
    <location>
        <begin position="1005"/>
        <end position="1023"/>
    </location>
</feature>
<dbReference type="OMA" id="ECQNGAC"/>
<feature type="disulfide bond" evidence="9">
    <location>
        <begin position="452"/>
        <end position="469"/>
    </location>
</feature>
<evidence type="ECO:0000256" key="7">
    <source>
        <dbReference type="ARBA" id="ARBA00023157"/>
    </source>
</evidence>
<feature type="repeat" description="TSP type-3" evidence="10">
    <location>
        <begin position="517"/>
        <end position="552"/>
    </location>
</feature>
<dbReference type="PANTHER" id="PTHR10199:SF100">
    <property type="entry name" value="THROMBOSPONDIN, ISOFORM A"/>
    <property type="match status" value="1"/>
</dbReference>
<keyword evidence="2 9" id="KW-0245">EGF-like domain</keyword>
<dbReference type="Gene3D" id="2.10.25.10">
    <property type="entry name" value="Laminin"/>
    <property type="match status" value="3"/>
</dbReference>
<dbReference type="Gene3D" id="2.60.120.200">
    <property type="match status" value="1"/>
</dbReference>
<dbReference type="InterPro" id="IPR008859">
    <property type="entry name" value="Thrombospondin_C"/>
</dbReference>
<dbReference type="STRING" id="32264.T1K4U1"/>
<keyword evidence="8" id="KW-0325">Glycoprotein</keyword>
<evidence type="ECO:0000256" key="12">
    <source>
        <dbReference type="SAM" id="SignalP"/>
    </source>
</evidence>
<evidence type="ECO:0000256" key="5">
    <source>
        <dbReference type="ARBA" id="ARBA00022837"/>
    </source>
</evidence>
<keyword evidence="3 12" id="KW-0732">Signal</keyword>
<dbReference type="PROSITE" id="PS01187">
    <property type="entry name" value="EGF_CA"/>
    <property type="match status" value="1"/>
</dbReference>
<evidence type="ECO:0000256" key="9">
    <source>
        <dbReference type="PROSITE-ProRule" id="PRU00076"/>
    </source>
</evidence>
<dbReference type="FunFam" id="4.10.1080.10:FF:000001">
    <property type="entry name" value="Thrombospondin 3"/>
    <property type="match status" value="1"/>
</dbReference>
<dbReference type="PANTHER" id="PTHR10199">
    <property type="entry name" value="THROMBOSPONDIN"/>
    <property type="match status" value="1"/>
</dbReference>
<accession>T1K4U1</accession>
<dbReference type="EnsemblMetazoa" id="tetur05g03890.1">
    <property type="protein sequence ID" value="tetur05g03890.1"/>
    <property type="gene ID" value="tetur05g03890"/>
</dbReference>
<evidence type="ECO:0000256" key="2">
    <source>
        <dbReference type="ARBA" id="ARBA00022536"/>
    </source>
</evidence>
<dbReference type="GO" id="GO:0007155">
    <property type="term" value="P:cell adhesion"/>
    <property type="evidence" value="ECO:0007669"/>
    <property type="project" value="UniProtKB-KW"/>
</dbReference>
<dbReference type="eggNOG" id="ENOG502QRK8">
    <property type="taxonomic scope" value="Eukaryota"/>
</dbReference>
<evidence type="ECO:0000256" key="1">
    <source>
        <dbReference type="ARBA" id="ARBA00009456"/>
    </source>
</evidence>
<dbReference type="PROSITE" id="PS51236">
    <property type="entry name" value="TSP_CTER"/>
    <property type="match status" value="1"/>
</dbReference>
<feature type="chain" id="PRO_5004591231" description="TSP C-terminal domain-containing protein" evidence="12">
    <location>
        <begin position="19"/>
        <end position="1023"/>
    </location>
</feature>
<dbReference type="FunFam" id="4.10.1080.10:FF:000004">
    <property type="entry name" value="Cartilage oligomeric matrix protein"/>
    <property type="match status" value="1"/>
</dbReference>
<keyword evidence="16" id="KW-1185">Reference proteome</keyword>
<dbReference type="PROSITE" id="PS50026">
    <property type="entry name" value="EGF_3"/>
    <property type="match status" value="1"/>
</dbReference>
<dbReference type="GO" id="GO:0005509">
    <property type="term" value="F:calcium ion binding"/>
    <property type="evidence" value="ECO:0007669"/>
    <property type="project" value="UniProtKB-UniRule"/>
</dbReference>
<evidence type="ECO:0000256" key="8">
    <source>
        <dbReference type="ARBA" id="ARBA00023180"/>
    </source>
</evidence>
<dbReference type="InterPro" id="IPR018097">
    <property type="entry name" value="EGF_Ca-bd_CS"/>
</dbReference>
<comment type="similarity">
    <text evidence="1">Belongs to the thrombospondin family.</text>
</comment>
<dbReference type="OrthoDB" id="14563at2759"/>
<dbReference type="InterPro" id="IPR003367">
    <property type="entry name" value="Thrombospondin_3-like_rpt"/>
</dbReference>
<dbReference type="EMBL" id="CAEY01001580">
    <property type="status" value="NOT_ANNOTATED_CDS"/>
    <property type="molecule type" value="Genomic_DNA"/>
</dbReference>
<proteinExistence type="inferred from homology"/>
<feature type="domain" description="TSP C-terminal" evidence="14">
    <location>
        <begin position="749"/>
        <end position="963"/>
    </location>
</feature>
<name>T1K4U1_TETUR</name>
<dbReference type="InterPro" id="IPR028974">
    <property type="entry name" value="TSP_type-3_rpt"/>
</dbReference>
<dbReference type="SMART" id="SM00179">
    <property type="entry name" value="EGF_CA"/>
    <property type="match status" value="2"/>
</dbReference>
<dbReference type="FunFam" id="4.10.1080.10:FF:000002">
    <property type="entry name" value="Thrombospondin 3"/>
    <property type="match status" value="1"/>
</dbReference>
<dbReference type="Gene3D" id="4.10.1080.10">
    <property type="entry name" value="TSP type-3 repeat"/>
    <property type="match status" value="2"/>
</dbReference>